<dbReference type="InterPro" id="IPR020904">
    <property type="entry name" value="Sc_DH/Rdtase_CS"/>
</dbReference>
<dbReference type="InterPro" id="IPR036291">
    <property type="entry name" value="NAD(P)-bd_dom_sf"/>
</dbReference>
<dbReference type="Proteomes" id="UP000321157">
    <property type="component" value="Unassembled WGS sequence"/>
</dbReference>
<evidence type="ECO:0000313" key="4">
    <source>
        <dbReference type="EMBL" id="GEN34748.1"/>
    </source>
</evidence>
<evidence type="ECO:0000256" key="2">
    <source>
        <dbReference type="ARBA" id="ARBA00023002"/>
    </source>
</evidence>
<evidence type="ECO:0000313" key="5">
    <source>
        <dbReference type="Proteomes" id="UP000321157"/>
    </source>
</evidence>
<keyword evidence="5" id="KW-1185">Reference proteome</keyword>
<dbReference type="PANTHER" id="PTHR42879:SF2">
    <property type="entry name" value="3-OXOACYL-[ACYL-CARRIER-PROTEIN] REDUCTASE FABG"/>
    <property type="match status" value="1"/>
</dbReference>
<dbReference type="SMART" id="SM00822">
    <property type="entry name" value="PKS_KR"/>
    <property type="match status" value="1"/>
</dbReference>
<name>A0A511VA37_9BACL</name>
<reference evidence="4 5" key="1">
    <citation type="submission" date="2019-07" db="EMBL/GenBank/DDBJ databases">
        <title>Whole genome shotgun sequence of Aneurinibacillus danicus NBRC 102444.</title>
        <authorList>
            <person name="Hosoyama A."/>
            <person name="Uohara A."/>
            <person name="Ohji S."/>
            <person name="Ichikawa N."/>
        </authorList>
    </citation>
    <scope>NUCLEOTIDE SEQUENCE [LARGE SCALE GENOMIC DNA]</scope>
    <source>
        <strain evidence="4 5">NBRC 102444</strain>
    </source>
</reference>
<comment type="similarity">
    <text evidence="1">Belongs to the short-chain dehydrogenases/reductases (SDR) family.</text>
</comment>
<evidence type="ECO:0000256" key="1">
    <source>
        <dbReference type="ARBA" id="ARBA00006484"/>
    </source>
</evidence>
<organism evidence="4 5">
    <name type="scientific">Aneurinibacillus danicus</name>
    <dbReference type="NCBI Taxonomy" id="267746"/>
    <lineage>
        <taxon>Bacteria</taxon>
        <taxon>Bacillati</taxon>
        <taxon>Bacillota</taxon>
        <taxon>Bacilli</taxon>
        <taxon>Bacillales</taxon>
        <taxon>Paenibacillaceae</taxon>
        <taxon>Aneurinibacillus group</taxon>
        <taxon>Aneurinibacillus</taxon>
    </lineage>
</organism>
<dbReference type="InterPro" id="IPR050259">
    <property type="entry name" value="SDR"/>
</dbReference>
<gene>
    <name evidence="4" type="ORF">ADA01nite_22080</name>
</gene>
<dbReference type="PANTHER" id="PTHR42879">
    <property type="entry name" value="3-OXOACYL-(ACYL-CARRIER-PROTEIN) REDUCTASE"/>
    <property type="match status" value="1"/>
</dbReference>
<comment type="caution">
    <text evidence="4">The sequence shown here is derived from an EMBL/GenBank/DDBJ whole genome shotgun (WGS) entry which is preliminary data.</text>
</comment>
<dbReference type="InterPro" id="IPR057326">
    <property type="entry name" value="KR_dom"/>
</dbReference>
<dbReference type="GO" id="GO:0008206">
    <property type="term" value="P:bile acid metabolic process"/>
    <property type="evidence" value="ECO:0007669"/>
    <property type="project" value="UniProtKB-ARBA"/>
</dbReference>
<dbReference type="SUPFAM" id="SSF51735">
    <property type="entry name" value="NAD(P)-binding Rossmann-fold domains"/>
    <property type="match status" value="1"/>
</dbReference>
<dbReference type="EMBL" id="BJXX01000097">
    <property type="protein sequence ID" value="GEN34748.1"/>
    <property type="molecule type" value="Genomic_DNA"/>
</dbReference>
<dbReference type="PROSITE" id="PS00061">
    <property type="entry name" value="ADH_SHORT"/>
    <property type="match status" value="1"/>
</dbReference>
<dbReference type="NCBIfam" id="NF005559">
    <property type="entry name" value="PRK07231.1"/>
    <property type="match status" value="1"/>
</dbReference>
<evidence type="ECO:0000259" key="3">
    <source>
        <dbReference type="SMART" id="SM00822"/>
    </source>
</evidence>
<dbReference type="AlphaFoldDB" id="A0A511VA37"/>
<keyword evidence="2" id="KW-0560">Oxidoreductase</keyword>
<dbReference type="GO" id="GO:0016491">
    <property type="term" value="F:oxidoreductase activity"/>
    <property type="evidence" value="ECO:0007669"/>
    <property type="project" value="UniProtKB-KW"/>
</dbReference>
<dbReference type="OrthoDB" id="9803333at2"/>
<dbReference type="RefSeq" id="WP_146810016.1">
    <property type="nucleotide sequence ID" value="NZ_BJXX01000097.1"/>
</dbReference>
<protein>
    <submittedName>
        <fullName evidence="4">2-deoxy-D-gluconate 3-dehydrogenase</fullName>
    </submittedName>
</protein>
<dbReference type="InterPro" id="IPR002347">
    <property type="entry name" value="SDR_fam"/>
</dbReference>
<dbReference type="PRINTS" id="PR00081">
    <property type="entry name" value="GDHRDH"/>
</dbReference>
<dbReference type="Pfam" id="PF13561">
    <property type="entry name" value="adh_short_C2"/>
    <property type="match status" value="1"/>
</dbReference>
<feature type="domain" description="Ketoreductase" evidence="3">
    <location>
        <begin position="10"/>
        <end position="189"/>
    </location>
</feature>
<dbReference type="Gene3D" id="3.40.50.720">
    <property type="entry name" value="NAD(P)-binding Rossmann-like Domain"/>
    <property type="match status" value="1"/>
</dbReference>
<proteinExistence type="inferred from homology"/>
<dbReference type="FunFam" id="3.40.50.720:FF:000084">
    <property type="entry name" value="Short-chain dehydrogenase reductase"/>
    <property type="match status" value="1"/>
</dbReference>
<dbReference type="PRINTS" id="PR00080">
    <property type="entry name" value="SDRFAMILY"/>
</dbReference>
<sequence length="256" mass="27214">MNALFDLRGKSAIVTGAGRGIGRSIAIGIAQAGADVTLCSRTETELASLAAEIERFGRRALVVPCDVTKAEEVQHVIDMTKNEFGRIDILINNAGITKKTPAEDYELEDWNRIIAVNLTGVFLFAQYAGREMIKQGGGRIINISSVASQTAVTGSVAYCASKGGVNMITKVLAVEWAKYGVQVNGIAPSYFETPLVKQIKDTREGFAEQIAARTPLGRMGHPDELVGAAVFLASDASSYISGETIFVDGGWVAVGL</sequence>
<accession>A0A511VA37</accession>